<keyword evidence="3 15" id="KW-0547">Nucleotide-binding</keyword>
<dbReference type="STRING" id="710685.MycrhN_0344"/>
<feature type="domain" description="UvrD-like helicase ATP-binding" evidence="16">
    <location>
        <begin position="5"/>
        <end position="335"/>
    </location>
</feature>
<reference evidence="18 19" key="1">
    <citation type="submission" date="2011-12" db="EMBL/GenBank/DDBJ databases">
        <title>Complete sequence of Mycobacterium rhodesiae NBB3.</title>
        <authorList>
            <consortium name="US DOE Joint Genome Institute"/>
            <person name="Lucas S."/>
            <person name="Han J."/>
            <person name="Lapidus A."/>
            <person name="Cheng J.-F."/>
            <person name="Goodwin L."/>
            <person name="Pitluck S."/>
            <person name="Peters L."/>
            <person name="Mikhailova N."/>
            <person name="Gu W."/>
            <person name="Detter J.C."/>
            <person name="Han C."/>
            <person name="Tapia R."/>
            <person name="Land M."/>
            <person name="Hauser L."/>
            <person name="Kyrpides N."/>
            <person name="Ivanova N."/>
            <person name="Pagani I."/>
            <person name="Mattes T."/>
            <person name="Holmes A."/>
            <person name="Rutledge P."/>
            <person name="Paulsen I."/>
            <person name="Coleman N."/>
            <person name="Woyke T."/>
        </authorList>
    </citation>
    <scope>NUCLEOTIDE SEQUENCE [LARGE SCALE GENOMIC DNA]</scope>
    <source>
        <strain evidence="18 19">NBB3</strain>
    </source>
</reference>
<dbReference type="InterPro" id="IPR014017">
    <property type="entry name" value="DNA_helicase_UvrD-like_C"/>
</dbReference>
<dbReference type="GO" id="GO:0033202">
    <property type="term" value="C:DNA helicase complex"/>
    <property type="evidence" value="ECO:0007669"/>
    <property type="project" value="TreeGrafter"/>
</dbReference>
<keyword evidence="9" id="KW-0238">DNA-binding</keyword>
<accession>G8RJV9</accession>
<dbReference type="InterPro" id="IPR014016">
    <property type="entry name" value="UvrD-like_ATP-bd"/>
</dbReference>
<dbReference type="PANTHER" id="PTHR11070:SF59">
    <property type="entry name" value="DNA 3'-5' HELICASE"/>
    <property type="match status" value="1"/>
</dbReference>
<evidence type="ECO:0000256" key="13">
    <source>
        <dbReference type="ARBA" id="ARBA00034808"/>
    </source>
</evidence>
<evidence type="ECO:0000256" key="8">
    <source>
        <dbReference type="ARBA" id="ARBA00022840"/>
    </source>
</evidence>
<keyword evidence="8 15" id="KW-0067">ATP-binding</keyword>
<evidence type="ECO:0000256" key="5">
    <source>
        <dbReference type="ARBA" id="ARBA00022801"/>
    </source>
</evidence>
<dbReference type="HOGENOM" id="CLU_004900_0_0_11"/>
<dbReference type="Gene3D" id="3.90.320.10">
    <property type="match status" value="1"/>
</dbReference>
<sequence length="1045" mass="110369">MSAPHTDLTPAALTDPGMRGVVRVVGGAGTGKSTLLIDTAAAHIASGTDPESVLLLTGSARLGTQARAAITSALLSAGTRAVVREPLVRTVHSYAFAVLRLAAQRKGDPPPRLITSAEQDGIIRELLAGDLEDGDRSAVAWPAQLRPALSTVGFATELRDLLARCTERGVDPVELQRIGRRAGRPEWLAAGQFAQAYEQIMLLRSAVGMAAPQATVPALGAAELVGAALEALGTDDDLLAAERARIKLLLVDDAQHLDPQAARLVRVLSAGAELTVLAGDPNQSVFGYRGADPALLRGEEPALTLTESRRCSPAVARAISGVAQRLPGADDGRRVDGVEGAQGSLSVRIAASPHAESALIADALRRAHLVDGVPWSQMAVIVRSVPRTGSALARTLTAAGVPVELPMPSAPPADHPAVHALLTVLEATATELDGTQALSLLTGPIGRVDPVSLRQLRRALRRQDGSQPPRELGDLLVDALQRKPATGTHALSAELARPLKRVRAVLMAAQRSACGGGDPRYTLWQAWHRSGLQRRWLAASERGGAAGAQADRDLDAVTAFFDVAEQYVNRTAGASLRGLLDHVTALGLPSVAREECAASDTVAVLSAHAALSGEWEFVVIAGLQEGLWPNVIPRGGVLGTQQLVDVLDGVVVPGDRGVSTRAPLLAEERRLLIAAMGRARSRLLVTAVDSDCGDESMLPSPFCHELTSLATDTDPEPAAPVHAPRVLAPTALVGRLRAVVCAPDGDVDDNVRACAATQLARLAQGGVPGADPGQWYATTPLSTEEPLWSGDDHTVTLSPSTLQMLTDCPLRWLLERHGGSTARDVRSVIGSLLHVLVADSGNSENQMLAELEKVWEKLPFDAQWHSVNELDRHRLMVSAFAEWRTQTRDQFTEVGTELEVNGEVCSDDAGPGVRVRGRLDRLERDSAGRLVVVDVKTGKSPVTKDDAQRHAQLAMYQLAIAEGLMSQGQEPGGGRLVYLGKSSGGRATEREQDALTPESRAAWKQKVHSAAAATQGPQFLARINDGCAHCPVRTMCPAQTRAGGQ</sequence>
<evidence type="ECO:0000313" key="18">
    <source>
        <dbReference type="EMBL" id="AEV70984.1"/>
    </source>
</evidence>
<dbReference type="GO" id="GO:0003677">
    <property type="term" value="F:DNA binding"/>
    <property type="evidence" value="ECO:0007669"/>
    <property type="project" value="UniProtKB-KW"/>
</dbReference>
<keyword evidence="4" id="KW-0227">DNA damage</keyword>
<dbReference type="Pfam" id="PF00580">
    <property type="entry name" value="UvrD-helicase"/>
    <property type="match status" value="1"/>
</dbReference>
<evidence type="ECO:0000256" key="6">
    <source>
        <dbReference type="ARBA" id="ARBA00022806"/>
    </source>
</evidence>
<evidence type="ECO:0000256" key="2">
    <source>
        <dbReference type="ARBA" id="ARBA00022722"/>
    </source>
</evidence>
<keyword evidence="6 15" id="KW-0347">Helicase</keyword>
<evidence type="ECO:0000256" key="1">
    <source>
        <dbReference type="ARBA" id="ARBA00009922"/>
    </source>
</evidence>
<evidence type="ECO:0000256" key="14">
    <source>
        <dbReference type="ARBA" id="ARBA00048988"/>
    </source>
</evidence>
<comment type="catalytic activity">
    <reaction evidence="14">
        <text>ATP + H2O = ADP + phosphate + H(+)</text>
        <dbReference type="Rhea" id="RHEA:13065"/>
        <dbReference type="ChEBI" id="CHEBI:15377"/>
        <dbReference type="ChEBI" id="CHEBI:15378"/>
        <dbReference type="ChEBI" id="CHEBI:30616"/>
        <dbReference type="ChEBI" id="CHEBI:43474"/>
        <dbReference type="ChEBI" id="CHEBI:456216"/>
        <dbReference type="EC" id="5.6.2.4"/>
    </reaction>
</comment>
<dbReference type="Proteomes" id="UP000005442">
    <property type="component" value="Chromosome"/>
</dbReference>
<dbReference type="GO" id="GO:0043138">
    <property type="term" value="F:3'-5' DNA helicase activity"/>
    <property type="evidence" value="ECO:0007669"/>
    <property type="project" value="UniProtKB-EC"/>
</dbReference>
<dbReference type="PATRIC" id="fig|710685.3.peg.350"/>
<dbReference type="Pfam" id="PF13361">
    <property type="entry name" value="UvrD_C"/>
    <property type="match status" value="1"/>
</dbReference>
<evidence type="ECO:0000256" key="10">
    <source>
        <dbReference type="ARBA" id="ARBA00023204"/>
    </source>
</evidence>
<evidence type="ECO:0000256" key="11">
    <source>
        <dbReference type="ARBA" id="ARBA00023235"/>
    </source>
</evidence>
<dbReference type="AlphaFoldDB" id="G8RJV9"/>
<evidence type="ECO:0000259" key="16">
    <source>
        <dbReference type="PROSITE" id="PS51198"/>
    </source>
</evidence>
<keyword evidence="11" id="KW-0413">Isomerase</keyword>
<evidence type="ECO:0000256" key="7">
    <source>
        <dbReference type="ARBA" id="ARBA00022839"/>
    </source>
</evidence>
<dbReference type="PANTHER" id="PTHR11070">
    <property type="entry name" value="UVRD / RECB / PCRA DNA HELICASE FAMILY MEMBER"/>
    <property type="match status" value="1"/>
</dbReference>
<dbReference type="PROSITE" id="PS51198">
    <property type="entry name" value="UVRD_HELICASE_ATP_BIND"/>
    <property type="match status" value="1"/>
</dbReference>
<dbReference type="eggNOG" id="COG0210">
    <property type="taxonomic scope" value="Bacteria"/>
</dbReference>
<proteinExistence type="inferred from homology"/>
<dbReference type="InterPro" id="IPR027417">
    <property type="entry name" value="P-loop_NTPase"/>
</dbReference>
<dbReference type="GO" id="GO:0005829">
    <property type="term" value="C:cytosol"/>
    <property type="evidence" value="ECO:0007669"/>
    <property type="project" value="TreeGrafter"/>
</dbReference>
<feature type="binding site" evidence="15">
    <location>
        <begin position="26"/>
        <end position="33"/>
    </location>
    <ligand>
        <name>ATP</name>
        <dbReference type="ChEBI" id="CHEBI:30616"/>
    </ligand>
</feature>
<evidence type="ECO:0000256" key="4">
    <source>
        <dbReference type="ARBA" id="ARBA00022763"/>
    </source>
</evidence>
<dbReference type="EMBL" id="CP003169">
    <property type="protein sequence ID" value="AEV70984.1"/>
    <property type="molecule type" value="Genomic_DNA"/>
</dbReference>
<organism evidence="18 19">
    <name type="scientific">Mycolicibacterium rhodesiae (strain NBB3)</name>
    <name type="common">Mycobacterium rhodesiae</name>
    <dbReference type="NCBI Taxonomy" id="710685"/>
    <lineage>
        <taxon>Bacteria</taxon>
        <taxon>Bacillati</taxon>
        <taxon>Actinomycetota</taxon>
        <taxon>Actinomycetes</taxon>
        <taxon>Mycobacteriales</taxon>
        <taxon>Mycobacteriaceae</taxon>
        <taxon>Mycolicibacterium</taxon>
    </lineage>
</organism>
<dbReference type="eggNOG" id="COG2887">
    <property type="taxonomic scope" value="Bacteria"/>
</dbReference>
<feature type="domain" description="UvrD-like helicase C-terminal" evidence="17">
    <location>
        <begin position="313"/>
        <end position="612"/>
    </location>
</feature>
<evidence type="ECO:0000259" key="17">
    <source>
        <dbReference type="PROSITE" id="PS51217"/>
    </source>
</evidence>
<protein>
    <recommendedName>
        <fullName evidence="13">DNA 3'-5' helicase</fullName>
        <ecNumber evidence="13">5.6.2.4</ecNumber>
    </recommendedName>
</protein>
<dbReference type="Gene3D" id="1.10.10.160">
    <property type="match status" value="1"/>
</dbReference>
<keyword evidence="10" id="KW-0234">DNA repair</keyword>
<comment type="catalytic activity">
    <reaction evidence="12">
        <text>Couples ATP hydrolysis with the unwinding of duplex DNA by translocating in the 3'-5' direction.</text>
        <dbReference type="EC" id="5.6.2.4"/>
    </reaction>
</comment>
<comment type="similarity">
    <text evidence="1">Belongs to the helicase family. UvrD subfamily.</text>
</comment>
<dbReference type="RefSeq" id="WP_014208804.1">
    <property type="nucleotide sequence ID" value="NC_016604.1"/>
</dbReference>
<dbReference type="Gene3D" id="1.10.486.10">
    <property type="entry name" value="PCRA, domain 4"/>
    <property type="match status" value="1"/>
</dbReference>
<keyword evidence="7" id="KW-0269">Exonuclease</keyword>
<dbReference type="EC" id="5.6.2.4" evidence="13"/>
<dbReference type="InterPro" id="IPR013986">
    <property type="entry name" value="DExx_box_DNA_helicase_dom_sf"/>
</dbReference>
<evidence type="ECO:0000313" key="19">
    <source>
        <dbReference type="Proteomes" id="UP000005442"/>
    </source>
</evidence>
<dbReference type="InterPro" id="IPR011604">
    <property type="entry name" value="PDDEXK-like_dom_sf"/>
</dbReference>
<dbReference type="PROSITE" id="PS51217">
    <property type="entry name" value="UVRD_HELICASE_CTER"/>
    <property type="match status" value="1"/>
</dbReference>
<keyword evidence="2" id="KW-0540">Nuclease</keyword>
<evidence type="ECO:0000256" key="15">
    <source>
        <dbReference type="PROSITE-ProRule" id="PRU00560"/>
    </source>
</evidence>
<dbReference type="InterPro" id="IPR038726">
    <property type="entry name" value="PDDEXK_AddAB-type"/>
</dbReference>
<keyword evidence="19" id="KW-1185">Reference proteome</keyword>
<dbReference type="GO" id="GO:0005524">
    <property type="term" value="F:ATP binding"/>
    <property type="evidence" value="ECO:0007669"/>
    <property type="project" value="UniProtKB-UniRule"/>
</dbReference>
<dbReference type="GO" id="GO:0004527">
    <property type="term" value="F:exonuclease activity"/>
    <property type="evidence" value="ECO:0007669"/>
    <property type="project" value="UniProtKB-KW"/>
</dbReference>
<gene>
    <name evidence="18" type="ordered locus">MycrhN_0344</name>
</gene>
<name>G8RJV9_MYCRN</name>
<dbReference type="OrthoDB" id="5240387at2"/>
<dbReference type="Pfam" id="PF12705">
    <property type="entry name" value="PDDEXK_1"/>
    <property type="match status" value="1"/>
</dbReference>
<dbReference type="GO" id="GO:0000725">
    <property type="term" value="P:recombinational repair"/>
    <property type="evidence" value="ECO:0007669"/>
    <property type="project" value="TreeGrafter"/>
</dbReference>
<evidence type="ECO:0000256" key="3">
    <source>
        <dbReference type="ARBA" id="ARBA00022741"/>
    </source>
</evidence>
<dbReference type="InterPro" id="IPR000212">
    <property type="entry name" value="DNA_helicase_UvrD/REP"/>
</dbReference>
<dbReference type="Gene3D" id="3.40.50.300">
    <property type="entry name" value="P-loop containing nucleotide triphosphate hydrolases"/>
    <property type="match status" value="2"/>
</dbReference>
<evidence type="ECO:0000256" key="12">
    <source>
        <dbReference type="ARBA" id="ARBA00034617"/>
    </source>
</evidence>
<evidence type="ECO:0000256" key="9">
    <source>
        <dbReference type="ARBA" id="ARBA00023125"/>
    </source>
</evidence>
<dbReference type="SUPFAM" id="SSF52540">
    <property type="entry name" value="P-loop containing nucleoside triphosphate hydrolases"/>
    <property type="match status" value="1"/>
</dbReference>
<keyword evidence="5 15" id="KW-0378">Hydrolase</keyword>
<dbReference type="KEGG" id="mrh:MycrhN_0344"/>